<dbReference type="EMBL" id="UINC01079983">
    <property type="protein sequence ID" value="SVC22503.1"/>
    <property type="molecule type" value="Genomic_DNA"/>
</dbReference>
<reference evidence="1" key="1">
    <citation type="submission" date="2018-05" db="EMBL/GenBank/DDBJ databases">
        <authorList>
            <person name="Lanie J.A."/>
            <person name="Ng W.-L."/>
            <person name="Kazmierczak K.M."/>
            <person name="Andrzejewski T.M."/>
            <person name="Davidsen T.M."/>
            <person name="Wayne K.J."/>
            <person name="Tettelin H."/>
            <person name="Glass J.I."/>
            <person name="Rusch D."/>
            <person name="Podicherti R."/>
            <person name="Tsui H.-C.T."/>
            <person name="Winkler M.E."/>
        </authorList>
    </citation>
    <scope>NUCLEOTIDE SEQUENCE</scope>
</reference>
<feature type="non-terminal residue" evidence="1">
    <location>
        <position position="1"/>
    </location>
</feature>
<protein>
    <submittedName>
        <fullName evidence="1">Uncharacterized protein</fullName>
    </submittedName>
</protein>
<gene>
    <name evidence="1" type="ORF">METZ01_LOCUS275357</name>
</gene>
<sequence>IRMSIPSRFSSTETPFSTQERALGYRTLSVGPMNQILRLVGNDFLQPMRTYGGFVGVDRRMNKVYGYSNYKMQTDYKELLKD</sequence>
<name>A0A382KGG3_9ZZZZ</name>
<dbReference type="AlphaFoldDB" id="A0A382KGG3"/>
<proteinExistence type="predicted"/>
<accession>A0A382KGG3</accession>
<evidence type="ECO:0000313" key="1">
    <source>
        <dbReference type="EMBL" id="SVC22503.1"/>
    </source>
</evidence>
<organism evidence="1">
    <name type="scientific">marine metagenome</name>
    <dbReference type="NCBI Taxonomy" id="408172"/>
    <lineage>
        <taxon>unclassified sequences</taxon>
        <taxon>metagenomes</taxon>
        <taxon>ecological metagenomes</taxon>
    </lineage>
</organism>